<sequence length="197" mass="22000">MTESDEFKPATESGEILERSFRVILRRLTSHDQDEFIKGVRAGNGLNLPATPEAFQTFLARFDEGRSADGLLICLRDTGAIAGNVNINSIIRGRFQNGSLGYAAFPPYANRGYMTEGLGLVLRHAFRTLRLHRLEAQISPDNHASIKLVQRHGFRNEGYSPDLLFINGAWRGHDRWALTNDMHGIVPDTPHPTLPAH</sequence>
<keyword evidence="6" id="KW-1185">Reference proteome</keyword>
<comment type="caution">
    <text evidence="5">The sequence shown here is derived from an EMBL/GenBank/DDBJ whole genome shotgun (WGS) entry which is preliminary data.</text>
</comment>
<evidence type="ECO:0000256" key="1">
    <source>
        <dbReference type="ARBA" id="ARBA00022679"/>
    </source>
</evidence>
<dbReference type="PROSITE" id="PS51186">
    <property type="entry name" value="GNAT"/>
    <property type="match status" value="1"/>
</dbReference>
<organism evidence="5 6">
    <name type="scientific">Nonomuraea maheshkhaliensis</name>
    <dbReference type="NCBI Taxonomy" id="419590"/>
    <lineage>
        <taxon>Bacteria</taxon>
        <taxon>Bacillati</taxon>
        <taxon>Actinomycetota</taxon>
        <taxon>Actinomycetes</taxon>
        <taxon>Streptosporangiales</taxon>
        <taxon>Streptosporangiaceae</taxon>
        <taxon>Nonomuraea</taxon>
    </lineage>
</organism>
<name>A0ABN2EIL0_9ACTN</name>
<gene>
    <name evidence="5" type="ORF">GCM10009733_000110</name>
</gene>
<dbReference type="Proteomes" id="UP001500064">
    <property type="component" value="Unassembled WGS sequence"/>
</dbReference>
<evidence type="ECO:0000313" key="5">
    <source>
        <dbReference type="EMBL" id="GAA1607979.1"/>
    </source>
</evidence>
<evidence type="ECO:0000256" key="2">
    <source>
        <dbReference type="ARBA" id="ARBA00023315"/>
    </source>
</evidence>
<dbReference type="Gene3D" id="3.40.630.30">
    <property type="match status" value="1"/>
</dbReference>
<dbReference type="EMBL" id="BAAAMU010000001">
    <property type="protein sequence ID" value="GAA1607979.1"/>
    <property type="molecule type" value="Genomic_DNA"/>
</dbReference>
<accession>A0ABN2EIL0</accession>
<reference evidence="5 6" key="1">
    <citation type="journal article" date="2019" name="Int. J. Syst. Evol. Microbiol.">
        <title>The Global Catalogue of Microorganisms (GCM) 10K type strain sequencing project: providing services to taxonomists for standard genome sequencing and annotation.</title>
        <authorList>
            <consortium name="The Broad Institute Genomics Platform"/>
            <consortium name="The Broad Institute Genome Sequencing Center for Infectious Disease"/>
            <person name="Wu L."/>
            <person name="Ma J."/>
        </authorList>
    </citation>
    <scope>NUCLEOTIDE SEQUENCE [LARGE SCALE GENOMIC DNA]</scope>
    <source>
        <strain evidence="5 6">JCM 13929</strain>
    </source>
</reference>
<evidence type="ECO:0000313" key="6">
    <source>
        <dbReference type="Proteomes" id="UP001500064"/>
    </source>
</evidence>
<dbReference type="PANTHER" id="PTHR43792:SF8">
    <property type="entry name" value="[RIBOSOMAL PROTEIN US5]-ALANINE N-ACETYLTRANSFERASE"/>
    <property type="match status" value="1"/>
</dbReference>
<dbReference type="InterPro" id="IPR000182">
    <property type="entry name" value="GNAT_dom"/>
</dbReference>
<keyword evidence="2" id="KW-0012">Acyltransferase</keyword>
<dbReference type="InterPro" id="IPR016181">
    <property type="entry name" value="Acyl_CoA_acyltransferase"/>
</dbReference>
<dbReference type="RefSeq" id="WP_346100757.1">
    <property type="nucleotide sequence ID" value="NZ_BAAAMU010000001.1"/>
</dbReference>
<proteinExistence type="inferred from homology"/>
<evidence type="ECO:0000259" key="4">
    <source>
        <dbReference type="PROSITE" id="PS51186"/>
    </source>
</evidence>
<dbReference type="PANTHER" id="PTHR43792">
    <property type="entry name" value="GNAT FAMILY, PUTATIVE (AFU_ORTHOLOGUE AFUA_3G00765)-RELATED-RELATED"/>
    <property type="match status" value="1"/>
</dbReference>
<protein>
    <submittedName>
        <fullName evidence="5">GNAT family protein</fullName>
    </submittedName>
</protein>
<evidence type="ECO:0000256" key="3">
    <source>
        <dbReference type="ARBA" id="ARBA00038502"/>
    </source>
</evidence>
<feature type="domain" description="N-acetyltransferase" evidence="4">
    <location>
        <begin position="23"/>
        <end position="181"/>
    </location>
</feature>
<dbReference type="Pfam" id="PF13302">
    <property type="entry name" value="Acetyltransf_3"/>
    <property type="match status" value="1"/>
</dbReference>
<dbReference type="InterPro" id="IPR051531">
    <property type="entry name" value="N-acetyltransferase"/>
</dbReference>
<comment type="similarity">
    <text evidence="3">Belongs to the acetyltransferase family. RimJ subfamily.</text>
</comment>
<keyword evidence="1" id="KW-0808">Transferase</keyword>
<dbReference type="SUPFAM" id="SSF55729">
    <property type="entry name" value="Acyl-CoA N-acyltransferases (Nat)"/>
    <property type="match status" value="1"/>
</dbReference>